<sequence>MTDPDNSSEFNPLGKLISVLVLLAAALYFTGWIYRWAYFSFFHLEVTTLSLPNESFYFAAFQTFFGDLWAIPRKILFLLVIIGATVITFAGQRWLIKYLKRLPIALSKSQAKIVNFLSSLLNEFIIVIFVLMALFWLATWQAKDDAWKDAVNETSSLPIVTIVMPQDASLGRKFNNPLESRSTKTNLPNFRIIGDLQSYKRLLDNELNDISNPDKPRIWRLLLKGNGYSYIFPALPKKEAKLTFPVVIVYERDNGVQLTILNSSMSQP</sequence>
<dbReference type="Proteomes" id="UP000068167">
    <property type="component" value="Chromosome"/>
</dbReference>
<accession>A0A0K1RUZ0</accession>
<dbReference type="EMBL" id="CP011339">
    <property type="protein sequence ID" value="AKV65605.1"/>
    <property type="molecule type" value="Genomic_DNA"/>
</dbReference>
<proteinExistence type="predicted"/>
<evidence type="ECO:0000313" key="3">
    <source>
        <dbReference type="Proteomes" id="UP000068167"/>
    </source>
</evidence>
<keyword evidence="1" id="KW-0472">Membrane</keyword>
<gene>
    <name evidence="2" type="ORF">VL20_376</name>
</gene>
<evidence type="ECO:0000313" key="2">
    <source>
        <dbReference type="EMBL" id="AKV65605.1"/>
    </source>
</evidence>
<protein>
    <submittedName>
        <fullName evidence="2">Uncharacterized protein</fullName>
    </submittedName>
</protein>
<dbReference type="KEGG" id="mpk:VL20_376"/>
<keyword evidence="1" id="KW-0812">Transmembrane</keyword>
<evidence type="ECO:0000256" key="1">
    <source>
        <dbReference type="SAM" id="Phobius"/>
    </source>
</evidence>
<dbReference type="PATRIC" id="fig|1638788.3.peg.378"/>
<dbReference type="RefSeq" id="WP_052275398.1">
    <property type="nucleotide sequence ID" value="NZ_CP011339.1"/>
</dbReference>
<name>A0A0K1RUZ0_9CHRO</name>
<organism evidence="2 3">
    <name type="scientific">Microcystis panniformis FACHB-1757</name>
    <dbReference type="NCBI Taxonomy" id="1638788"/>
    <lineage>
        <taxon>Bacteria</taxon>
        <taxon>Bacillati</taxon>
        <taxon>Cyanobacteriota</taxon>
        <taxon>Cyanophyceae</taxon>
        <taxon>Oscillatoriophycideae</taxon>
        <taxon>Chroococcales</taxon>
        <taxon>Microcystaceae</taxon>
        <taxon>Microcystis</taxon>
    </lineage>
</organism>
<feature type="transmembrane region" description="Helical" evidence="1">
    <location>
        <begin position="116"/>
        <end position="138"/>
    </location>
</feature>
<feature type="transmembrane region" description="Helical" evidence="1">
    <location>
        <begin position="75"/>
        <end position="96"/>
    </location>
</feature>
<keyword evidence="1" id="KW-1133">Transmembrane helix</keyword>
<keyword evidence="3" id="KW-1185">Reference proteome</keyword>
<reference evidence="2 3" key="1">
    <citation type="journal article" date="2016" name="Stand. Genomic Sci.">
        <title>Complete genome sequence and genomic characterization of Microcystis panniformis FACHB 1757 by third-generation sequencing.</title>
        <authorList>
            <person name="Zhang J.Y."/>
            <person name="Guan R."/>
            <person name="Zhang H.J."/>
            <person name="Li H."/>
            <person name="Xiao P."/>
            <person name="Yu G.L."/>
            <person name="Du L."/>
            <person name="Cao D.M."/>
            <person name="Zhu B.C."/>
            <person name="Li R.H."/>
            <person name="Lu Z.H."/>
        </authorList>
    </citation>
    <scope>NUCLEOTIDE SEQUENCE [LARGE SCALE GENOMIC DNA]</scope>
    <source>
        <strain evidence="2 3">FACHB-1757</strain>
    </source>
</reference>
<feature type="transmembrane region" description="Helical" evidence="1">
    <location>
        <begin position="16"/>
        <end position="34"/>
    </location>
</feature>
<dbReference type="AlphaFoldDB" id="A0A0K1RUZ0"/>